<organism evidence="2 4">
    <name type="scientific">Marivita cryptomonadis</name>
    <dbReference type="NCBI Taxonomy" id="505252"/>
    <lineage>
        <taxon>Bacteria</taxon>
        <taxon>Pseudomonadati</taxon>
        <taxon>Pseudomonadota</taxon>
        <taxon>Alphaproteobacteria</taxon>
        <taxon>Rhodobacterales</taxon>
        <taxon>Roseobacteraceae</taxon>
        <taxon>Marivita</taxon>
    </lineage>
</organism>
<dbReference type="Proteomes" id="UP000809440">
    <property type="component" value="Unassembled WGS sequence"/>
</dbReference>
<dbReference type="EMBL" id="JAFBXE010000002">
    <property type="protein sequence ID" value="MBM2411604.1"/>
    <property type="molecule type" value="Genomic_DNA"/>
</dbReference>
<name>A0A9Q2P7Z4_9RHOB</name>
<proteinExistence type="predicted"/>
<gene>
    <name evidence="2" type="ORF">JQX41_04775</name>
    <name evidence="3" type="ORF">JQX48_04775</name>
</gene>
<dbReference type="AlphaFoldDB" id="A0A9Q2P7Z4"/>
<keyword evidence="1" id="KW-0812">Transmembrane</keyword>
<reference evidence="2 5" key="1">
    <citation type="submission" date="2021-01" db="EMBL/GenBank/DDBJ databases">
        <title>Diatom-associated Roseobacters Show Island Model of Population Structure.</title>
        <authorList>
            <person name="Qu L."/>
            <person name="Feng X."/>
            <person name="Chen Y."/>
            <person name="Li L."/>
            <person name="Wang X."/>
            <person name="Hu Z."/>
            <person name="Wang H."/>
            <person name="Luo H."/>
        </authorList>
    </citation>
    <scope>NUCLEOTIDE SEQUENCE</scope>
    <source>
        <strain evidence="3 5">CC28-63</strain>
        <strain evidence="2">CC28-69</strain>
    </source>
</reference>
<protein>
    <submittedName>
        <fullName evidence="2">Uncharacterized protein</fullName>
    </submittedName>
</protein>
<evidence type="ECO:0000313" key="5">
    <source>
        <dbReference type="Proteomes" id="UP000809440"/>
    </source>
</evidence>
<keyword evidence="1" id="KW-1133">Transmembrane helix</keyword>
<dbReference type="Proteomes" id="UP000755667">
    <property type="component" value="Unassembled WGS sequence"/>
</dbReference>
<dbReference type="OrthoDB" id="7871801at2"/>
<dbReference type="GeneID" id="62641999"/>
<dbReference type="RefSeq" id="WP_085631155.1">
    <property type="nucleotide sequence ID" value="NZ_JAFBWV010000002.1"/>
</dbReference>
<evidence type="ECO:0000313" key="3">
    <source>
        <dbReference type="EMBL" id="MBM2416271.1"/>
    </source>
</evidence>
<dbReference type="EMBL" id="JAFBXF010000002">
    <property type="protein sequence ID" value="MBM2416271.1"/>
    <property type="molecule type" value="Genomic_DNA"/>
</dbReference>
<evidence type="ECO:0000313" key="4">
    <source>
        <dbReference type="Proteomes" id="UP000755667"/>
    </source>
</evidence>
<evidence type="ECO:0000256" key="1">
    <source>
        <dbReference type="SAM" id="Phobius"/>
    </source>
</evidence>
<evidence type="ECO:0000313" key="2">
    <source>
        <dbReference type="EMBL" id="MBM2411604.1"/>
    </source>
</evidence>
<keyword evidence="1" id="KW-0472">Membrane</keyword>
<accession>A0A9Q2P7Z4</accession>
<feature type="transmembrane region" description="Helical" evidence="1">
    <location>
        <begin position="28"/>
        <end position="47"/>
    </location>
</feature>
<sequence>MKRETDRPGSPTVFHERRTYRRRRVMDAARVAPILALILWSVPLIWPQTGDGTVSSATALIYIFAVWGGVILLTWGLSRLLADEVDEPPDTET</sequence>
<comment type="caution">
    <text evidence="2">The sequence shown here is derived from an EMBL/GenBank/DDBJ whole genome shotgun (WGS) entry which is preliminary data.</text>
</comment>
<keyword evidence="5" id="KW-1185">Reference proteome</keyword>
<feature type="transmembrane region" description="Helical" evidence="1">
    <location>
        <begin position="59"/>
        <end position="77"/>
    </location>
</feature>